<dbReference type="Proteomes" id="UP000002308">
    <property type="component" value="Chromosome"/>
</dbReference>
<organism evidence="1 2">
    <name type="scientific">Saccharolobus islandicus (strain Y.G.57.14 / Yellowstone #1)</name>
    <name type="common">Sulfolobus islandicus</name>
    <dbReference type="NCBI Taxonomy" id="439386"/>
    <lineage>
        <taxon>Archaea</taxon>
        <taxon>Thermoproteota</taxon>
        <taxon>Thermoprotei</taxon>
        <taxon>Sulfolobales</taxon>
        <taxon>Sulfolobaceae</taxon>
        <taxon>Saccharolobus</taxon>
    </lineage>
</organism>
<dbReference type="InterPro" id="IPR029062">
    <property type="entry name" value="Class_I_gatase-like"/>
</dbReference>
<evidence type="ECO:0000313" key="1">
    <source>
        <dbReference type="EMBL" id="ACP46864.1"/>
    </source>
</evidence>
<sequence>MGGKVIKGPYGQEVGVQEVSLIDEFKELFGTEKIKVFQLHGDTFSLPKGSKHLD</sequence>
<dbReference type="Gene3D" id="3.40.50.880">
    <property type="match status" value="1"/>
</dbReference>
<gene>
    <name evidence="1" type="ordered locus">YG5714_2634</name>
</gene>
<accession>C3NB48</accession>
<reference evidence="1 2" key="1">
    <citation type="journal article" date="2009" name="Proc. Natl. Acad. Sci. U.S.A.">
        <title>Biogeography of the Sulfolobus islandicus pan-genome.</title>
        <authorList>
            <person name="Reno M.L."/>
            <person name="Held N.L."/>
            <person name="Fields C.J."/>
            <person name="Burke P.V."/>
            <person name="Whitaker R.J."/>
        </authorList>
    </citation>
    <scope>NUCLEOTIDE SEQUENCE [LARGE SCALE GENOMIC DNA]</scope>
    <source>
        <strain evidence="2">Y.G.57.14 / Yellowstone #1</strain>
    </source>
</reference>
<evidence type="ECO:0000313" key="2">
    <source>
        <dbReference type="Proteomes" id="UP000002308"/>
    </source>
</evidence>
<dbReference type="AlphaFoldDB" id="C3NB48"/>
<dbReference type="KEGG" id="siy:YG5714_2634"/>
<protein>
    <submittedName>
        <fullName evidence="1">Uncharacterized protein</fullName>
    </submittedName>
</protein>
<proteinExistence type="predicted"/>
<name>C3NB48_SACI7</name>
<dbReference type="HOGENOM" id="CLU_200907_0_0_2"/>
<dbReference type="EMBL" id="CP001403">
    <property type="protein sequence ID" value="ACP46864.1"/>
    <property type="molecule type" value="Genomic_DNA"/>
</dbReference>